<sequence length="178" mass="19316">MKKISTREMVYLSFLVALNIVLSRVASIRINIGTVEGIRIGFGAFPTIFAGIMFGPLAGGIVGALGDFLGFFINPSGFYFPPITLSAALGGMIPAFILQTFFKNQPDTLWQYIIAIGIGQVITSVILTPYFLQLGFNIPFLVTLPARIVAQCINVPLYSFLTLAIKKKTGSILTYSPK</sequence>
<dbReference type="RefSeq" id="WP_059031468.1">
    <property type="nucleotide sequence ID" value="NZ_BSDN01000001.1"/>
</dbReference>
<feature type="transmembrane region" description="Helical" evidence="1">
    <location>
        <begin position="78"/>
        <end position="97"/>
    </location>
</feature>
<dbReference type="InterPro" id="IPR030949">
    <property type="entry name" value="ECF_S_folate_fam"/>
</dbReference>
<gene>
    <name evidence="2" type="ORF">TSYNT_5223</name>
</gene>
<feature type="transmembrane region" description="Helical" evidence="1">
    <location>
        <begin position="44"/>
        <end position="66"/>
    </location>
</feature>
<feature type="transmembrane region" description="Helical" evidence="1">
    <location>
        <begin position="12"/>
        <end position="32"/>
    </location>
</feature>
<feature type="transmembrane region" description="Helical" evidence="1">
    <location>
        <begin position="144"/>
        <end position="165"/>
    </location>
</feature>
<evidence type="ECO:0000313" key="2">
    <source>
        <dbReference type="EMBL" id="GAQ24397.1"/>
    </source>
</evidence>
<dbReference type="Proteomes" id="UP000062160">
    <property type="component" value="Unassembled WGS sequence"/>
</dbReference>
<keyword evidence="1" id="KW-0812">Transmembrane</keyword>
<dbReference type="InterPro" id="IPR009825">
    <property type="entry name" value="ECF_substrate-spec-like"/>
</dbReference>
<accession>A0A0U9HCL1</accession>
<name>A0A0U9HCL1_9FIRM</name>
<keyword evidence="1" id="KW-1133">Transmembrane helix</keyword>
<evidence type="ECO:0000256" key="1">
    <source>
        <dbReference type="SAM" id="Phobius"/>
    </source>
</evidence>
<dbReference type="NCBIfam" id="TIGR04518">
    <property type="entry name" value="ECF_S_folT_fam"/>
    <property type="match status" value="1"/>
</dbReference>
<protein>
    <submittedName>
        <fullName evidence="2">ECF transporter S component, folate family</fullName>
    </submittedName>
</protein>
<reference evidence="2" key="1">
    <citation type="journal article" date="2016" name="Genome Announc.">
        <title>Draft Genome Sequence of the Syntrophic Lactate-Degrading Bacterium Tepidanaerobacter syntrophicus JLT.</title>
        <authorList>
            <person name="Matsuura N."/>
            <person name="Ohashi A."/>
            <person name="Tourlousse D.M."/>
            <person name="Sekiguchi Y."/>
        </authorList>
    </citation>
    <scope>NUCLEOTIDE SEQUENCE [LARGE SCALE GENOMIC DNA]</scope>
    <source>
        <strain evidence="2">JL</strain>
    </source>
</reference>
<dbReference type="Pfam" id="PF07155">
    <property type="entry name" value="ECF-ribofla_trS"/>
    <property type="match status" value="1"/>
</dbReference>
<feature type="transmembrane region" description="Helical" evidence="1">
    <location>
        <begin position="109"/>
        <end position="132"/>
    </location>
</feature>
<dbReference type="Gene3D" id="1.10.1760.20">
    <property type="match status" value="1"/>
</dbReference>
<dbReference type="AlphaFoldDB" id="A0A0U9HCL1"/>
<dbReference type="GO" id="GO:0016020">
    <property type="term" value="C:membrane"/>
    <property type="evidence" value="ECO:0007669"/>
    <property type="project" value="InterPro"/>
</dbReference>
<organism evidence="2">
    <name type="scientific">Tepidanaerobacter syntrophicus</name>
    <dbReference type="NCBI Taxonomy" id="224999"/>
    <lineage>
        <taxon>Bacteria</taxon>
        <taxon>Bacillati</taxon>
        <taxon>Bacillota</taxon>
        <taxon>Clostridia</taxon>
        <taxon>Thermosediminibacterales</taxon>
        <taxon>Tepidanaerobacteraceae</taxon>
        <taxon>Tepidanaerobacter</taxon>
    </lineage>
</organism>
<keyword evidence="3" id="KW-1185">Reference proteome</keyword>
<dbReference type="STRING" id="224999.GCA_001485475_00379"/>
<evidence type="ECO:0000313" key="3">
    <source>
        <dbReference type="Proteomes" id="UP000062160"/>
    </source>
</evidence>
<proteinExistence type="predicted"/>
<keyword evidence="1" id="KW-0472">Membrane</keyword>
<dbReference type="OrthoDB" id="4624at2"/>
<dbReference type="EMBL" id="DF976999">
    <property type="protein sequence ID" value="GAQ24397.1"/>
    <property type="molecule type" value="Genomic_DNA"/>
</dbReference>